<evidence type="ECO:0000256" key="5">
    <source>
        <dbReference type="ARBA" id="ARBA00022692"/>
    </source>
</evidence>
<evidence type="ECO:0000256" key="7">
    <source>
        <dbReference type="ARBA" id="ARBA00022989"/>
    </source>
</evidence>
<evidence type="ECO:0000256" key="8">
    <source>
        <dbReference type="ARBA" id="ARBA00023010"/>
    </source>
</evidence>
<keyword evidence="6" id="KW-0653">Protein transport</keyword>
<keyword evidence="5 11" id="KW-0812">Transmembrane</keyword>
<accession>A0ABY4QUQ1</accession>
<evidence type="ECO:0000256" key="3">
    <source>
        <dbReference type="ARBA" id="ARBA00022448"/>
    </source>
</evidence>
<dbReference type="SMART" id="SM01323">
    <property type="entry name" value="YajC"/>
    <property type="match status" value="1"/>
</dbReference>
<evidence type="ECO:0000256" key="2">
    <source>
        <dbReference type="ARBA" id="ARBA00006742"/>
    </source>
</evidence>
<organism evidence="12 13">
    <name type="scientific">Jatrophihabitans telluris</name>
    <dbReference type="NCBI Taxonomy" id="2038343"/>
    <lineage>
        <taxon>Bacteria</taxon>
        <taxon>Bacillati</taxon>
        <taxon>Actinomycetota</taxon>
        <taxon>Actinomycetes</taxon>
        <taxon>Jatrophihabitantales</taxon>
        <taxon>Jatrophihabitantaceae</taxon>
        <taxon>Jatrophihabitans</taxon>
    </lineage>
</organism>
<protein>
    <submittedName>
        <fullName evidence="12">Preprotein translocase subunit YajC</fullName>
    </submittedName>
</protein>
<comment type="similarity">
    <text evidence="2">Belongs to the YajC family.</text>
</comment>
<name>A0ABY4QUQ1_9ACTN</name>
<dbReference type="RefSeq" id="WP_249769186.1">
    <property type="nucleotide sequence ID" value="NZ_CP097332.1"/>
</dbReference>
<evidence type="ECO:0000256" key="1">
    <source>
        <dbReference type="ARBA" id="ARBA00004162"/>
    </source>
</evidence>
<proteinExistence type="inferred from homology"/>
<dbReference type="PANTHER" id="PTHR33909:SF1">
    <property type="entry name" value="SEC TRANSLOCON ACCESSORY COMPLEX SUBUNIT YAJC"/>
    <property type="match status" value="1"/>
</dbReference>
<comment type="subcellular location">
    <subcellularLocation>
        <location evidence="1">Cell membrane</location>
        <topology evidence="1">Single-pass membrane protein</topology>
    </subcellularLocation>
</comment>
<dbReference type="Proteomes" id="UP001056336">
    <property type="component" value="Chromosome"/>
</dbReference>
<dbReference type="InterPro" id="IPR003849">
    <property type="entry name" value="Preprotein_translocase_YajC"/>
</dbReference>
<feature type="transmembrane region" description="Helical" evidence="11">
    <location>
        <begin position="6"/>
        <end position="22"/>
    </location>
</feature>
<reference evidence="12" key="2">
    <citation type="submission" date="2022-05" db="EMBL/GenBank/DDBJ databases">
        <authorList>
            <person name="Kim J.-S."/>
            <person name="Lee K."/>
            <person name="Suh M."/>
            <person name="Eom M."/>
            <person name="Kim J.-S."/>
            <person name="Kim D.-S."/>
            <person name="Ko S.-H."/>
            <person name="Shin Y."/>
            <person name="Lee J.-S."/>
        </authorList>
    </citation>
    <scope>NUCLEOTIDE SEQUENCE</scope>
    <source>
        <strain evidence="12">N237</strain>
    </source>
</reference>
<keyword evidence="3" id="KW-0813">Transport</keyword>
<keyword evidence="9 11" id="KW-0472">Membrane</keyword>
<evidence type="ECO:0000256" key="11">
    <source>
        <dbReference type="SAM" id="Phobius"/>
    </source>
</evidence>
<keyword evidence="13" id="KW-1185">Reference proteome</keyword>
<gene>
    <name evidence="12" type="ORF">M6D93_10835</name>
</gene>
<evidence type="ECO:0000313" key="12">
    <source>
        <dbReference type="EMBL" id="UQX86802.1"/>
    </source>
</evidence>
<sequence>MLAEIVPLIIIALIFVGLIAFNRRNRDRAARADATRRDSLHPGAEVMTTSGLYGTVVSVNPEDDTALLSIARGVEVKWAIAALRQAQELPGQYRPGVGGATGNGPEESGLK</sequence>
<evidence type="ECO:0000256" key="10">
    <source>
        <dbReference type="SAM" id="MobiDB-lite"/>
    </source>
</evidence>
<keyword evidence="7 11" id="KW-1133">Transmembrane helix</keyword>
<evidence type="ECO:0000256" key="6">
    <source>
        <dbReference type="ARBA" id="ARBA00022927"/>
    </source>
</evidence>
<dbReference type="PANTHER" id="PTHR33909">
    <property type="entry name" value="SEC TRANSLOCON ACCESSORY COMPLEX SUBUNIT YAJC"/>
    <property type="match status" value="1"/>
</dbReference>
<keyword evidence="8" id="KW-0811">Translocation</keyword>
<dbReference type="Pfam" id="PF02699">
    <property type="entry name" value="YajC"/>
    <property type="match status" value="1"/>
</dbReference>
<feature type="region of interest" description="Disordered" evidence="10">
    <location>
        <begin position="91"/>
        <end position="111"/>
    </location>
</feature>
<evidence type="ECO:0000256" key="4">
    <source>
        <dbReference type="ARBA" id="ARBA00022475"/>
    </source>
</evidence>
<dbReference type="EMBL" id="CP097332">
    <property type="protein sequence ID" value="UQX86802.1"/>
    <property type="molecule type" value="Genomic_DNA"/>
</dbReference>
<evidence type="ECO:0000256" key="9">
    <source>
        <dbReference type="ARBA" id="ARBA00023136"/>
    </source>
</evidence>
<reference evidence="12" key="1">
    <citation type="journal article" date="2018" name="Int. J. Syst. Evol. Microbiol.">
        <title>Jatrophihabitans telluris sp. nov., isolated from sediment soil of lava forest wetlands and the emended description of the genus Jatrophihabitans.</title>
        <authorList>
            <person name="Lee K.C."/>
            <person name="Suh M.K."/>
            <person name="Eom M.K."/>
            <person name="Kim K.K."/>
            <person name="Kim J.S."/>
            <person name="Kim D.S."/>
            <person name="Ko S.H."/>
            <person name="Shin Y.K."/>
            <person name="Lee J.S."/>
        </authorList>
    </citation>
    <scope>NUCLEOTIDE SEQUENCE</scope>
    <source>
        <strain evidence="12">N237</strain>
    </source>
</reference>
<keyword evidence="4" id="KW-1003">Cell membrane</keyword>
<evidence type="ECO:0000313" key="13">
    <source>
        <dbReference type="Proteomes" id="UP001056336"/>
    </source>
</evidence>